<comment type="function">
    <text evidence="14">Plays a central role in maintaining S6K1 signaling and BAD phosphorylation under normal growth conditions thereby protecting cells from potential deleterious effects of sustained S6K1 signaling. The URI1-PPP1CC complex acts as a central component of a negative feedback mechanism that counteracts excessive S6K1 survival signaling to BAD in response to growth factors. Mediates inhibition of PPP1CC phosphatase activity in mitochondria. Coordinates the regulation of nutrient-sensitive gene expression availability in a mTOR-dependent manner. Seems to be a scaffolding protein able to assemble a prefoldin-like complex that contains PFDs and proteins with roles in transcription and ubiquitination.</text>
</comment>
<dbReference type="EMBL" id="JACVVK020000009">
    <property type="protein sequence ID" value="KAK7505744.1"/>
    <property type="molecule type" value="Genomic_DNA"/>
</dbReference>
<dbReference type="SUPFAM" id="SSF46579">
    <property type="entry name" value="Prefoldin"/>
    <property type="match status" value="1"/>
</dbReference>
<dbReference type="Gene3D" id="1.10.287.370">
    <property type="match status" value="1"/>
</dbReference>
<feature type="region of interest" description="Disordered" evidence="18">
    <location>
        <begin position="157"/>
        <end position="183"/>
    </location>
</feature>
<evidence type="ECO:0000256" key="5">
    <source>
        <dbReference type="ARBA" id="ARBA00022490"/>
    </source>
</evidence>
<dbReference type="GO" id="GO:0005739">
    <property type="term" value="C:mitochondrion"/>
    <property type="evidence" value="ECO:0007669"/>
    <property type="project" value="UniProtKB-SubCell"/>
</dbReference>
<dbReference type="Proteomes" id="UP001519460">
    <property type="component" value="Unassembled WGS sequence"/>
</dbReference>
<evidence type="ECO:0000256" key="8">
    <source>
        <dbReference type="ARBA" id="ARBA00023015"/>
    </source>
</evidence>
<evidence type="ECO:0000256" key="9">
    <source>
        <dbReference type="ARBA" id="ARBA00023128"/>
    </source>
</evidence>
<dbReference type="NCBIfam" id="TIGR00293">
    <property type="entry name" value="prefoldin subunit alpha"/>
    <property type="match status" value="1"/>
</dbReference>
<dbReference type="InterPro" id="IPR052255">
    <property type="entry name" value="RNA_pol_II_subunit5-mediator"/>
</dbReference>
<dbReference type="PANTHER" id="PTHR15111">
    <property type="entry name" value="RNA POLYMERASE II SUBUNIT 5-MEDIATING PROTEIN NNX3"/>
    <property type="match status" value="1"/>
</dbReference>
<comment type="subunit">
    <text evidence="15">Homodimer. Component of the PAQosome complex which is responsible for the biogenesis of several protein complexes and which consists of R2TP complex members RUVBL1, RUVBL2, RPAP3 and PIH1D1, URI complex members PFDN2, PFDN6, PDRG1, UXT and URI1 as well as ASDURF, POLR2E and DNAAF10/WDR92. Interacts with POLR2E/RPB5, RUVBL2 and RUVBL1. Interacts with PFDN2, PFDN4 and STAP1; the interactions are phosphorylation-dependent and occur in a growth-dependent manner in the mitochondrion. Interacts with UXT. Interacts with PPP1CC; the interaction is phosphorylation-dependent and occurs in a growth factor-dependent manner. Interacts (via the middle C-terminal region) with GTF2F1 and GTF2F2. Interacts with DMAP1. Interacts with TSC1 and TSC2. Interacts with PRPF8 and EFTUD2 in a ZNHIT2-dependent manner.</text>
</comment>
<evidence type="ECO:0000256" key="4">
    <source>
        <dbReference type="ARBA" id="ARBA00004496"/>
    </source>
</evidence>
<keyword evidence="20" id="KW-1185">Reference proteome</keyword>
<evidence type="ECO:0000313" key="20">
    <source>
        <dbReference type="Proteomes" id="UP001519460"/>
    </source>
</evidence>
<evidence type="ECO:0000256" key="3">
    <source>
        <dbReference type="ARBA" id="ARBA00004279"/>
    </source>
</evidence>
<comment type="subcellular location">
    <subcellularLocation>
        <location evidence="3">Cell projection</location>
        <location evidence="3">Dendrite</location>
    </subcellularLocation>
    <subcellularLocation>
        <location evidence="4">Cytoplasm</location>
    </subcellularLocation>
    <subcellularLocation>
        <location evidence="2">Mitochondrion</location>
    </subcellularLocation>
    <subcellularLocation>
        <location evidence="1">Nucleus</location>
    </subcellularLocation>
</comment>
<comment type="similarity">
    <text evidence="13">Belongs to the RNA polymerase II subunit 5-mediating protein family.</text>
</comment>
<dbReference type="PANTHER" id="PTHR15111:SF0">
    <property type="entry name" value="UNCONVENTIONAL PREFOLDIN RPB5 INTERACTOR 1"/>
    <property type="match status" value="1"/>
</dbReference>
<dbReference type="InterPro" id="IPR004127">
    <property type="entry name" value="Prefoldin_subunit_alpha"/>
</dbReference>
<dbReference type="Pfam" id="PF02996">
    <property type="entry name" value="Prefoldin"/>
    <property type="match status" value="1"/>
</dbReference>
<dbReference type="AlphaFoldDB" id="A0ABD0M1E6"/>
<sequence>MDTHHLERLQREHIQALLDTEEKLTQWEKFRSDYLALKERLRTLPDKITHDVMVPFGSLAFMPGQLVHTNEVLVLLGDNYFVERSARQAADIVSRRLKELDKNIESLKEQRELLAPRADFTNEMLNLSSGAGEMREIVEPYDEETERVWREKHRENLRKARQNKKREEELANEAKPADEEQAVSDEALWRRLEELELQEKRGRELER</sequence>
<keyword evidence="10" id="KW-0804">Transcription</keyword>
<keyword evidence="11" id="KW-0539">Nucleus</keyword>
<keyword evidence="8" id="KW-0805">Transcription regulation</keyword>
<gene>
    <name evidence="19" type="ORF">BaRGS_00003015</name>
</gene>
<keyword evidence="9" id="KW-0496">Mitochondrion</keyword>
<evidence type="ECO:0000256" key="13">
    <source>
        <dbReference type="ARBA" id="ARBA00038295"/>
    </source>
</evidence>
<name>A0ABD0M1E6_9CAEN</name>
<comment type="caution">
    <text evidence="19">The sequence shown here is derived from an EMBL/GenBank/DDBJ whole genome shotgun (WGS) entry which is preliminary data.</text>
</comment>
<evidence type="ECO:0000256" key="15">
    <source>
        <dbReference type="ARBA" id="ARBA00064379"/>
    </source>
</evidence>
<evidence type="ECO:0000256" key="12">
    <source>
        <dbReference type="ARBA" id="ARBA00023273"/>
    </source>
</evidence>
<accession>A0ABD0M1E6</accession>
<protein>
    <recommendedName>
        <fullName evidence="17">Protein phosphatase 1 regulatory subunit 19</fullName>
    </recommendedName>
    <alternativeName>
        <fullName evidence="16">RNA polymerase II subunit 5-mediating protein</fullName>
    </alternativeName>
</protein>
<evidence type="ECO:0000256" key="14">
    <source>
        <dbReference type="ARBA" id="ARBA00053952"/>
    </source>
</evidence>
<dbReference type="CDD" id="cd23159">
    <property type="entry name" value="Prefoldin_URI1"/>
    <property type="match status" value="1"/>
</dbReference>
<organism evidence="19 20">
    <name type="scientific">Batillaria attramentaria</name>
    <dbReference type="NCBI Taxonomy" id="370345"/>
    <lineage>
        <taxon>Eukaryota</taxon>
        <taxon>Metazoa</taxon>
        <taxon>Spiralia</taxon>
        <taxon>Lophotrochozoa</taxon>
        <taxon>Mollusca</taxon>
        <taxon>Gastropoda</taxon>
        <taxon>Caenogastropoda</taxon>
        <taxon>Sorbeoconcha</taxon>
        <taxon>Cerithioidea</taxon>
        <taxon>Batillariidae</taxon>
        <taxon>Batillaria</taxon>
    </lineage>
</organism>
<evidence type="ECO:0000313" key="19">
    <source>
        <dbReference type="EMBL" id="KAK7505744.1"/>
    </source>
</evidence>
<keyword evidence="7" id="KW-0597">Phosphoprotein</keyword>
<keyword evidence="6" id="KW-0678">Repressor</keyword>
<evidence type="ECO:0000256" key="2">
    <source>
        <dbReference type="ARBA" id="ARBA00004173"/>
    </source>
</evidence>
<dbReference type="GO" id="GO:0030425">
    <property type="term" value="C:dendrite"/>
    <property type="evidence" value="ECO:0007669"/>
    <property type="project" value="UniProtKB-SubCell"/>
</dbReference>
<evidence type="ECO:0000256" key="6">
    <source>
        <dbReference type="ARBA" id="ARBA00022491"/>
    </source>
</evidence>
<evidence type="ECO:0000256" key="10">
    <source>
        <dbReference type="ARBA" id="ARBA00023163"/>
    </source>
</evidence>
<evidence type="ECO:0000256" key="17">
    <source>
        <dbReference type="ARBA" id="ARBA00082683"/>
    </source>
</evidence>
<keyword evidence="12" id="KW-0966">Cell projection</keyword>
<evidence type="ECO:0000256" key="18">
    <source>
        <dbReference type="SAM" id="MobiDB-lite"/>
    </source>
</evidence>
<evidence type="ECO:0000256" key="16">
    <source>
        <dbReference type="ARBA" id="ARBA00078910"/>
    </source>
</evidence>
<keyword evidence="5" id="KW-0963">Cytoplasm</keyword>
<feature type="non-terminal residue" evidence="19">
    <location>
        <position position="207"/>
    </location>
</feature>
<reference evidence="19 20" key="1">
    <citation type="journal article" date="2023" name="Sci. Data">
        <title>Genome assembly of the Korean intertidal mud-creeper Batillaria attramentaria.</title>
        <authorList>
            <person name="Patra A.K."/>
            <person name="Ho P.T."/>
            <person name="Jun S."/>
            <person name="Lee S.J."/>
            <person name="Kim Y."/>
            <person name="Won Y.J."/>
        </authorList>
    </citation>
    <scope>NUCLEOTIDE SEQUENCE [LARGE SCALE GENOMIC DNA]</scope>
    <source>
        <strain evidence="19">Wonlab-2016</strain>
    </source>
</reference>
<evidence type="ECO:0000256" key="11">
    <source>
        <dbReference type="ARBA" id="ARBA00023242"/>
    </source>
</evidence>
<dbReference type="GO" id="GO:0005634">
    <property type="term" value="C:nucleus"/>
    <property type="evidence" value="ECO:0007669"/>
    <property type="project" value="UniProtKB-SubCell"/>
</dbReference>
<proteinExistence type="inferred from homology"/>
<dbReference type="FunFam" id="1.10.287.370:FF:000008">
    <property type="entry name" value="unconventional prefoldin RPB5 interactor 1"/>
    <property type="match status" value="1"/>
</dbReference>
<evidence type="ECO:0000256" key="1">
    <source>
        <dbReference type="ARBA" id="ARBA00004123"/>
    </source>
</evidence>
<evidence type="ECO:0000256" key="7">
    <source>
        <dbReference type="ARBA" id="ARBA00022553"/>
    </source>
</evidence>
<dbReference type="InterPro" id="IPR009053">
    <property type="entry name" value="Prefoldin"/>
</dbReference>